<evidence type="ECO:0000313" key="2">
    <source>
        <dbReference type="Proteomes" id="UP000673394"/>
    </source>
</evidence>
<name>A0ABS5CAH0_9BACL</name>
<dbReference type="RefSeq" id="WP_210657736.1">
    <property type="nucleotide sequence ID" value="NZ_JAGKSP010000003.1"/>
</dbReference>
<keyword evidence="2" id="KW-1185">Reference proteome</keyword>
<comment type="caution">
    <text evidence="1">The sequence shown here is derived from an EMBL/GenBank/DDBJ whole genome shotgun (WGS) entry which is preliminary data.</text>
</comment>
<gene>
    <name evidence="1" type="ORF">I8J30_09815</name>
</gene>
<evidence type="ECO:0000313" key="1">
    <source>
        <dbReference type="EMBL" id="MBP3962993.1"/>
    </source>
</evidence>
<protein>
    <submittedName>
        <fullName evidence="1">Uncharacterized protein</fullName>
    </submittedName>
</protein>
<accession>A0ABS5CAH0</accession>
<sequence>MALLSTGPLTNEPVDGMRPTQQVTIKLDNRDPVNYSVVLLEGYVLNGTRSLYVQELFSIQPDAVVTKKYPANYDAFQFVFTTSGPAAGSTEISFWGKGLSGQLLAAYRLVSNELQV</sequence>
<organism evidence="1 2">
    <name type="scientific">Paenibacillus lignilyticus</name>
    <dbReference type="NCBI Taxonomy" id="1172615"/>
    <lineage>
        <taxon>Bacteria</taxon>
        <taxon>Bacillati</taxon>
        <taxon>Bacillota</taxon>
        <taxon>Bacilli</taxon>
        <taxon>Bacillales</taxon>
        <taxon>Paenibacillaceae</taxon>
        <taxon>Paenibacillus</taxon>
    </lineage>
</organism>
<reference evidence="1 2" key="1">
    <citation type="submission" date="2021-04" db="EMBL/GenBank/DDBJ databases">
        <title>Paenibacillus sp. DLE-14 whole genome sequence.</title>
        <authorList>
            <person name="Ham Y.J."/>
        </authorList>
    </citation>
    <scope>NUCLEOTIDE SEQUENCE [LARGE SCALE GENOMIC DNA]</scope>
    <source>
        <strain evidence="1 2">DLE-14</strain>
    </source>
</reference>
<proteinExistence type="predicted"/>
<dbReference type="Proteomes" id="UP000673394">
    <property type="component" value="Unassembled WGS sequence"/>
</dbReference>
<dbReference type="EMBL" id="JAGKSP010000003">
    <property type="protein sequence ID" value="MBP3962993.1"/>
    <property type="molecule type" value="Genomic_DNA"/>
</dbReference>